<dbReference type="Proteomes" id="UP001220964">
    <property type="component" value="Unassembled WGS sequence"/>
</dbReference>
<dbReference type="SUPFAM" id="SSF51735">
    <property type="entry name" value="NAD(P)-binding Rossmann-fold domains"/>
    <property type="match status" value="1"/>
</dbReference>
<keyword evidence="5" id="KW-1185">Reference proteome</keyword>
<dbReference type="CDD" id="cd08946">
    <property type="entry name" value="SDR_e"/>
    <property type="match status" value="1"/>
</dbReference>
<gene>
    <name evidence="4" type="ORF">P1J78_15290</name>
</gene>
<evidence type="ECO:0000256" key="1">
    <source>
        <dbReference type="ARBA" id="ARBA00022857"/>
    </source>
</evidence>
<dbReference type="AlphaFoldDB" id="A0AAE3NTF4"/>
<dbReference type="InterPro" id="IPR001509">
    <property type="entry name" value="Epimerase_deHydtase"/>
</dbReference>
<comment type="caution">
    <text evidence="4">The sequence shown here is derived from an EMBL/GenBank/DDBJ whole genome shotgun (WGS) entry which is preliminary data.</text>
</comment>
<dbReference type="PANTHER" id="PTHR43103:SF3">
    <property type="entry name" value="ADP-L-GLYCERO-D-MANNO-HEPTOSE-6-EPIMERASE"/>
    <property type="match status" value="1"/>
</dbReference>
<proteinExistence type="predicted"/>
<reference evidence="4" key="1">
    <citation type="submission" date="2023-03" db="EMBL/GenBank/DDBJ databases">
        <title>Multiphase analysis and comparison of six strains from genera Psychromarinibacter, Lutimaribacter, and Maritimibacter, including a novel species: Psychromarinibacter sediminicola sp. nov.</title>
        <authorList>
            <person name="Wang Y.-H."/>
            <person name="Ye M.-Q."/>
            <person name="Du Z.-J."/>
        </authorList>
    </citation>
    <scope>NUCLEOTIDE SEQUENCE</scope>
    <source>
        <strain evidence="4">C21-152</strain>
    </source>
</reference>
<evidence type="ECO:0000256" key="2">
    <source>
        <dbReference type="ARBA" id="ARBA00023277"/>
    </source>
</evidence>
<dbReference type="EMBL" id="JARGYC010000042">
    <property type="protein sequence ID" value="MDF0602104.1"/>
    <property type="molecule type" value="Genomic_DNA"/>
</dbReference>
<keyword evidence="2" id="KW-0119">Carbohydrate metabolism</keyword>
<organism evidence="4 5">
    <name type="scientific">Psychromarinibacter sediminicola</name>
    <dbReference type="NCBI Taxonomy" id="3033385"/>
    <lineage>
        <taxon>Bacteria</taxon>
        <taxon>Pseudomonadati</taxon>
        <taxon>Pseudomonadota</taxon>
        <taxon>Alphaproteobacteria</taxon>
        <taxon>Rhodobacterales</taxon>
        <taxon>Paracoccaceae</taxon>
        <taxon>Psychromarinibacter</taxon>
    </lineage>
</organism>
<evidence type="ECO:0000313" key="5">
    <source>
        <dbReference type="Proteomes" id="UP001220964"/>
    </source>
</evidence>
<dbReference type="InterPro" id="IPR036291">
    <property type="entry name" value="NAD(P)-bd_dom_sf"/>
</dbReference>
<dbReference type="RefSeq" id="WP_275568241.1">
    <property type="nucleotide sequence ID" value="NZ_JARGYC010000042.1"/>
</dbReference>
<accession>A0AAE3NTF4</accession>
<sequence>MSKDTDGRPVALVTGHTGFIGRALLQELPRLGWHARGLTDAQGAAIDLRDADTVAEAVDWLRPDAILHMGGVSGPMQYAGESAAVLRVNIEGTQGLLDAAARVGTRRVIVAGSVAGYATRGPSGPEPDSIYGLTKRVAELQAHLWARQTGGAATVLRIGSVYGPGRRSANPMHQMVEEALRDGRIRVAPHVMEPCIEISTCAALTARLVRVEGLRPRYDVVTDRPRSEEVADIVAELTGATVQCLSGGDDGAGRPEFPERFDAAPLFEDTGVTSAVSLRTGLRRLVDAFTPAA</sequence>
<protein>
    <submittedName>
        <fullName evidence="4">NAD(P)-dependent oxidoreductase</fullName>
    </submittedName>
</protein>
<keyword evidence="1" id="KW-0521">NADP</keyword>
<evidence type="ECO:0000259" key="3">
    <source>
        <dbReference type="Pfam" id="PF01370"/>
    </source>
</evidence>
<name>A0AAE3NTF4_9RHOB</name>
<evidence type="ECO:0000313" key="4">
    <source>
        <dbReference type="EMBL" id="MDF0602104.1"/>
    </source>
</evidence>
<dbReference type="Gene3D" id="3.40.50.720">
    <property type="entry name" value="NAD(P)-binding Rossmann-like Domain"/>
    <property type="match status" value="1"/>
</dbReference>
<dbReference type="Pfam" id="PF01370">
    <property type="entry name" value="Epimerase"/>
    <property type="match status" value="1"/>
</dbReference>
<feature type="domain" description="NAD-dependent epimerase/dehydratase" evidence="3">
    <location>
        <begin position="11"/>
        <end position="177"/>
    </location>
</feature>
<dbReference type="PANTHER" id="PTHR43103">
    <property type="entry name" value="NUCLEOSIDE-DIPHOSPHATE-SUGAR EPIMERASE"/>
    <property type="match status" value="1"/>
</dbReference>